<dbReference type="SUPFAM" id="SSF53098">
    <property type="entry name" value="Ribonuclease H-like"/>
    <property type="match status" value="1"/>
</dbReference>
<name>A0A448YW78_9STRA</name>
<dbReference type="InterPro" id="IPR013103">
    <property type="entry name" value="RVT_2"/>
</dbReference>
<feature type="region of interest" description="Disordered" evidence="1">
    <location>
        <begin position="358"/>
        <end position="380"/>
    </location>
</feature>
<feature type="region of interest" description="Disordered" evidence="1">
    <location>
        <begin position="966"/>
        <end position="1062"/>
    </location>
</feature>
<feature type="domain" description="Reverse transcriptase Ty1/copia-type" evidence="2">
    <location>
        <begin position="1194"/>
        <end position="1420"/>
    </location>
</feature>
<evidence type="ECO:0000256" key="1">
    <source>
        <dbReference type="SAM" id="MobiDB-lite"/>
    </source>
</evidence>
<dbReference type="PANTHER" id="PTHR11439:SF483">
    <property type="entry name" value="PEPTIDE SYNTHASE GLIP-LIKE, PUTATIVE (AFU_ORTHOLOGUE AFUA_3G12920)-RELATED"/>
    <property type="match status" value="1"/>
</dbReference>
<feature type="compositionally biased region" description="Acidic residues" evidence="1">
    <location>
        <begin position="967"/>
        <end position="980"/>
    </location>
</feature>
<evidence type="ECO:0000313" key="3">
    <source>
        <dbReference type="EMBL" id="VEU34053.1"/>
    </source>
</evidence>
<dbReference type="CDD" id="cd09272">
    <property type="entry name" value="RNase_HI_RT_Ty1"/>
    <property type="match status" value="1"/>
</dbReference>
<sequence length="1672" mass="187660">MEATRDDKKIASGGNTDKQPVKFEGTSSTRDSGWADQKNRPKQRTQTTQNSTLRKNTESSSTMKKFTGHNGGNLDGIVLTANGNVTQFTELHKRLQTLGGSKYMPKVGTSIELLERFTKLYFMPSEPDPADWTRDGKEVEIAKAAFMRIYDEEVRVGVKNFNLYTSDMEKVYAIALGQVDKGMKERLRGCNKWKEINRMKCPVGLLTLLRDIYYQGNRAKIHPLTNIIRAMRKLICSRQRATDSVDYVDTITQQCDVLEAIGGDLLCPVAIKYELATNSDVHNGLSYKEYKQLDENDSKKKSIDRSAIQQILVTLVIEGSNEDNSILKETLENQYSLGTNTYPSDTTEALDMLNHFEGSSKRNTAGSKNSKSSGRPAGRAHYEATTFVTARTVTTAEDDVTDEAEKDEIQLTSHQLLMRAVECDEDFGDLEETCFFQRGVLSTPGKDDKSTNLLGLRSGENKDKSVTGMFQYSDRVERLFAQQESHSEGGVNPNWILLDSESSCNLIVNPDLLENIRVAPNGQTMHIYCNSGIAKTNMIGELPGFGKVWYYDGGIANVLSLALVSDRFRVTMDTDCDNALYVHRPGGGARRFKRSKCNLYYCDMAQASGTVLTITSVEGRQSEFSDLDCRRAIKARKLQETMGFPTTKDLIYMVENKLVTNCGVTRRDILNAEVIYGKHTSIVKGKSVRQQGKHIREDVSPVPAEVLDRYGKVMIHVDIMTVNGIQFFHSISRHLRFRTSRAVTNVKQSTLLHCVESLIGQYKSRGFTVTQVSGDNQFQCLRDDLLRLSPPVEMRCVAAGQHEPTIERSNRTLKENVRCYVNHLPFKKLPKRCLIELIYAATYWLNCRTVGVHKTKSVRELMTGVCLNASEDCKFQFIEPILAHVDDTDNTMKPRAVDALYLRPTGSTTGGFYAFDINSCKRIHRKSATATPLTKAIVQQVARIAEGQQMPTGIYFGDAGGNTTILDLDDSPNMDDDDASDASYSPEDSASVETELSGYVDADVRDESDDINNDPDMMEEDEDNQEPATEGQTADAEIGASEDTEPPVEEVEGNESDHAMEETIEPISSRLRERVTKSHNKFTERDGFKSTTRARSFFTAGYIQGVQQLAKQHASVMLVANAIANYNNLEATHATKQYGVKEGIRRFGTEGVEAVLKELKQLHDRGVVSALDPKHMTREMVAQALPYLMFLKRKRDTSIKGRGCADGRRQREYIRKEDAASPTVSLYALVLSCVINAIEGRDVATVDIPGAFLQTPMPEGEDVYIRLDGTMAELLCRVDPKMYRKYLVNRNGKKTLFTKAEKAIYGTLRAALLFWEKLYGQLEEWGFELNPYDPCTVNKMINGKQCTIVWHVDDLKISHADSTVVSMVIQQLNEQFGKESPLTETRGKIHDYVGMTIDYSEEGKVKFSMFDYLEEIIQNLPDSLRGTAVTPAGDHLFKVNDESPKLSQADADKFHHYVAKLLFMAKRSRPDIQTAVAFLCTRVSAPDKDDWKKLRRVMSYLAGTPYIPLVLGWDGTGNVYWHVDAAFAVHNDMRSHSGGVMTFGTGAATTTCTKQKLNTKSSTEAEVVGVDDNMTFILWTRYFLQAQQQHMTDNIADCRDDQPTTGTSLGANNVIYQDNKSAIKLERNGQRSSTKRTKHINIRYFFVTDRIKKGEGRIYTFDTFLFKVSRPQ</sequence>
<dbReference type="OrthoDB" id="44654at2759"/>
<organism evidence="3 4">
    <name type="scientific">Pseudo-nitzschia multistriata</name>
    <dbReference type="NCBI Taxonomy" id="183589"/>
    <lineage>
        <taxon>Eukaryota</taxon>
        <taxon>Sar</taxon>
        <taxon>Stramenopiles</taxon>
        <taxon>Ochrophyta</taxon>
        <taxon>Bacillariophyta</taxon>
        <taxon>Bacillariophyceae</taxon>
        <taxon>Bacillariophycidae</taxon>
        <taxon>Bacillariales</taxon>
        <taxon>Bacillariaceae</taxon>
        <taxon>Pseudo-nitzschia</taxon>
    </lineage>
</organism>
<protein>
    <recommendedName>
        <fullName evidence="2">Reverse transcriptase Ty1/copia-type domain-containing protein</fullName>
    </recommendedName>
</protein>
<feature type="compositionally biased region" description="Low complexity" evidence="1">
    <location>
        <begin position="981"/>
        <end position="991"/>
    </location>
</feature>
<accession>A0A448YW78</accession>
<feature type="compositionally biased region" description="Acidic residues" evidence="1">
    <location>
        <begin position="1004"/>
        <end position="1025"/>
    </location>
</feature>
<gene>
    <name evidence="3" type="ORF">PSNMU_V1.4_AUG-EV-PASAV3_0007450</name>
</gene>
<feature type="region of interest" description="Disordered" evidence="1">
    <location>
        <begin position="1"/>
        <end position="69"/>
    </location>
</feature>
<reference evidence="3 4" key="1">
    <citation type="submission" date="2019-01" db="EMBL/GenBank/DDBJ databases">
        <authorList>
            <person name="Ferrante I. M."/>
        </authorList>
    </citation>
    <scope>NUCLEOTIDE SEQUENCE [LARGE SCALE GENOMIC DNA]</scope>
    <source>
        <strain evidence="3 4">B856</strain>
    </source>
</reference>
<feature type="compositionally biased region" description="Polar residues" evidence="1">
    <location>
        <begin position="44"/>
        <end position="64"/>
    </location>
</feature>
<dbReference type="PANTHER" id="PTHR11439">
    <property type="entry name" value="GAG-POL-RELATED RETROTRANSPOSON"/>
    <property type="match status" value="1"/>
</dbReference>
<proteinExistence type="predicted"/>
<dbReference type="EMBL" id="CAACVS010000017">
    <property type="protein sequence ID" value="VEU34053.1"/>
    <property type="molecule type" value="Genomic_DNA"/>
</dbReference>
<feature type="compositionally biased region" description="Basic and acidic residues" evidence="1">
    <location>
        <begin position="1"/>
        <end position="10"/>
    </location>
</feature>
<evidence type="ECO:0000259" key="2">
    <source>
        <dbReference type="Pfam" id="PF07727"/>
    </source>
</evidence>
<dbReference type="Proteomes" id="UP000291116">
    <property type="component" value="Unassembled WGS sequence"/>
</dbReference>
<keyword evidence="4" id="KW-1185">Reference proteome</keyword>
<feature type="compositionally biased region" description="Polar residues" evidence="1">
    <location>
        <begin position="361"/>
        <end position="373"/>
    </location>
</feature>
<evidence type="ECO:0000313" key="4">
    <source>
        <dbReference type="Proteomes" id="UP000291116"/>
    </source>
</evidence>
<dbReference type="InterPro" id="IPR012337">
    <property type="entry name" value="RNaseH-like_sf"/>
</dbReference>
<feature type="compositionally biased region" description="Acidic residues" evidence="1">
    <location>
        <begin position="1040"/>
        <end position="1054"/>
    </location>
</feature>
<dbReference type="Pfam" id="PF07727">
    <property type="entry name" value="RVT_2"/>
    <property type="match status" value="1"/>
</dbReference>